<name>A0A250X4J4_9CHLO</name>
<evidence type="ECO:0000313" key="1">
    <source>
        <dbReference type="EMBL" id="GAX77839.1"/>
    </source>
</evidence>
<keyword evidence="2" id="KW-1185">Reference proteome</keyword>
<organism evidence="1 2">
    <name type="scientific">Chlamydomonas eustigma</name>
    <dbReference type="NCBI Taxonomy" id="1157962"/>
    <lineage>
        <taxon>Eukaryota</taxon>
        <taxon>Viridiplantae</taxon>
        <taxon>Chlorophyta</taxon>
        <taxon>core chlorophytes</taxon>
        <taxon>Chlorophyceae</taxon>
        <taxon>CS clade</taxon>
        <taxon>Chlamydomonadales</taxon>
        <taxon>Chlamydomonadaceae</taxon>
        <taxon>Chlamydomonas</taxon>
    </lineage>
</organism>
<evidence type="ECO:0000313" key="2">
    <source>
        <dbReference type="Proteomes" id="UP000232323"/>
    </source>
</evidence>
<reference evidence="1 2" key="1">
    <citation type="submission" date="2017-08" db="EMBL/GenBank/DDBJ databases">
        <title>Acidophilic green algal genome provides insights into adaptation to an acidic environment.</title>
        <authorList>
            <person name="Hirooka S."/>
            <person name="Hirose Y."/>
            <person name="Kanesaki Y."/>
            <person name="Higuchi S."/>
            <person name="Fujiwara T."/>
            <person name="Onuma R."/>
            <person name="Era A."/>
            <person name="Ohbayashi R."/>
            <person name="Uzuka A."/>
            <person name="Nozaki H."/>
            <person name="Yoshikawa H."/>
            <person name="Miyagishima S.Y."/>
        </authorList>
    </citation>
    <scope>NUCLEOTIDE SEQUENCE [LARGE SCALE GENOMIC DNA]</scope>
    <source>
        <strain evidence="1 2">NIES-2499</strain>
    </source>
</reference>
<gene>
    <name evidence="1" type="ORF">CEUSTIGMA_g5281.t1</name>
</gene>
<dbReference type="EMBL" id="BEGY01000027">
    <property type="protein sequence ID" value="GAX77839.1"/>
    <property type="molecule type" value="Genomic_DNA"/>
</dbReference>
<protein>
    <submittedName>
        <fullName evidence="1">Uncharacterized protein</fullName>
    </submittedName>
</protein>
<comment type="caution">
    <text evidence="1">The sequence shown here is derived from an EMBL/GenBank/DDBJ whole genome shotgun (WGS) entry which is preliminary data.</text>
</comment>
<sequence length="227" mass="25823">MASLSQCRVLAGTKAFTGVRPRHVKQISNGSKVFMRRKDSYMVEINLEDEEAEDIAVRRFMRAVMDSKVVEQLRARKTKESKIEAYKRRMRERHEIRKLIQSGMGGIEPTWEEINGIDNSPKVFDEFFSMDPDNQFGMPMGQDDSMFLPGYNDSMWGGYMDLNASARSTNNWEGGYMDQQVGGYMDQQQTAGGYIDQQGGYISDASQQQGSFKAGYDNSGDFVFTKQ</sequence>
<dbReference type="AlphaFoldDB" id="A0A250X4J4"/>
<accession>A0A250X4J4</accession>
<dbReference type="OrthoDB" id="785538at2759"/>
<dbReference type="STRING" id="1157962.A0A250X4J4"/>
<dbReference type="Proteomes" id="UP000232323">
    <property type="component" value="Unassembled WGS sequence"/>
</dbReference>
<proteinExistence type="predicted"/>